<dbReference type="CDD" id="cd04724">
    <property type="entry name" value="Tryptophan_synthase_alpha"/>
    <property type="match status" value="1"/>
</dbReference>
<evidence type="ECO:0000256" key="4">
    <source>
        <dbReference type="ARBA" id="ARBA00022822"/>
    </source>
</evidence>
<dbReference type="InterPro" id="IPR011060">
    <property type="entry name" value="RibuloseP-bd_barrel"/>
</dbReference>
<dbReference type="HAMAP" id="MF_00131">
    <property type="entry name" value="Trp_synth_alpha"/>
    <property type="match status" value="1"/>
</dbReference>
<evidence type="ECO:0000313" key="11">
    <source>
        <dbReference type="Proteomes" id="UP001597519"/>
    </source>
</evidence>
<dbReference type="SUPFAM" id="SSF51366">
    <property type="entry name" value="Ribulose-phoshate binding barrel"/>
    <property type="match status" value="1"/>
</dbReference>
<comment type="caution">
    <text evidence="10">The sequence shown here is derived from an EMBL/GenBank/DDBJ whole genome shotgun (WGS) entry which is preliminary data.</text>
</comment>
<accession>A0ABW5WUM0</accession>
<keyword evidence="4 8" id="KW-0822">Tryptophan biosynthesis</keyword>
<evidence type="ECO:0000256" key="8">
    <source>
        <dbReference type="HAMAP-Rule" id="MF_00131"/>
    </source>
</evidence>
<comment type="pathway">
    <text evidence="1 8">Amino-acid biosynthesis; L-tryptophan biosynthesis; L-tryptophan from chorismate: step 5/5.</text>
</comment>
<dbReference type="RefSeq" id="WP_377772734.1">
    <property type="nucleotide sequence ID" value="NZ_JBHUOQ010000001.1"/>
</dbReference>
<dbReference type="Gene3D" id="3.20.20.70">
    <property type="entry name" value="Aldolase class I"/>
    <property type="match status" value="1"/>
</dbReference>
<evidence type="ECO:0000256" key="2">
    <source>
        <dbReference type="ARBA" id="ARBA00011270"/>
    </source>
</evidence>
<evidence type="ECO:0000256" key="9">
    <source>
        <dbReference type="RuleBase" id="RU003662"/>
    </source>
</evidence>
<comment type="similarity">
    <text evidence="8 9">Belongs to the TrpA family.</text>
</comment>
<name>A0ABW5WUM0_9STAP</name>
<evidence type="ECO:0000256" key="1">
    <source>
        <dbReference type="ARBA" id="ARBA00004733"/>
    </source>
</evidence>
<keyword evidence="5 8" id="KW-0057">Aromatic amino acid biosynthesis</keyword>
<dbReference type="EC" id="4.2.1.20" evidence="8"/>
<feature type="active site" description="Proton acceptor" evidence="8">
    <location>
        <position position="51"/>
    </location>
</feature>
<evidence type="ECO:0000256" key="7">
    <source>
        <dbReference type="ARBA" id="ARBA00049047"/>
    </source>
</evidence>
<comment type="catalytic activity">
    <reaction evidence="7 8">
        <text>(1S,2R)-1-C-(indol-3-yl)glycerol 3-phosphate + L-serine = D-glyceraldehyde 3-phosphate + L-tryptophan + H2O</text>
        <dbReference type="Rhea" id="RHEA:10532"/>
        <dbReference type="ChEBI" id="CHEBI:15377"/>
        <dbReference type="ChEBI" id="CHEBI:33384"/>
        <dbReference type="ChEBI" id="CHEBI:57912"/>
        <dbReference type="ChEBI" id="CHEBI:58866"/>
        <dbReference type="ChEBI" id="CHEBI:59776"/>
        <dbReference type="EC" id="4.2.1.20"/>
    </reaction>
</comment>
<comment type="subunit">
    <text evidence="2 8">Tetramer of two alpha and two beta chains.</text>
</comment>
<proteinExistence type="inferred from homology"/>
<dbReference type="GO" id="GO:0004834">
    <property type="term" value="F:tryptophan synthase activity"/>
    <property type="evidence" value="ECO:0007669"/>
    <property type="project" value="UniProtKB-EC"/>
</dbReference>
<dbReference type="NCBIfam" id="TIGR00262">
    <property type="entry name" value="trpA"/>
    <property type="match status" value="1"/>
</dbReference>
<dbReference type="InterPro" id="IPR002028">
    <property type="entry name" value="Trp_synthase_suA"/>
</dbReference>
<keyword evidence="6 8" id="KW-0456">Lyase</keyword>
<evidence type="ECO:0000256" key="6">
    <source>
        <dbReference type="ARBA" id="ARBA00023239"/>
    </source>
</evidence>
<dbReference type="InterPro" id="IPR018204">
    <property type="entry name" value="Trp_synthase_alpha_AS"/>
</dbReference>
<dbReference type="Proteomes" id="UP001597519">
    <property type="component" value="Unassembled WGS sequence"/>
</dbReference>
<dbReference type="PROSITE" id="PS00167">
    <property type="entry name" value="TRP_SYNTHASE_ALPHA"/>
    <property type="match status" value="1"/>
</dbReference>
<dbReference type="InterPro" id="IPR013785">
    <property type="entry name" value="Aldolase_TIM"/>
</dbReference>
<keyword evidence="11" id="KW-1185">Reference proteome</keyword>
<gene>
    <name evidence="8 10" type="primary">trpA</name>
    <name evidence="10" type="ORF">ACFSX4_06490</name>
</gene>
<dbReference type="PANTHER" id="PTHR43406:SF1">
    <property type="entry name" value="TRYPTOPHAN SYNTHASE ALPHA CHAIN, CHLOROPLASTIC"/>
    <property type="match status" value="1"/>
</dbReference>
<dbReference type="EMBL" id="JBHUOQ010000001">
    <property type="protein sequence ID" value="MFD2830115.1"/>
    <property type="molecule type" value="Genomic_DNA"/>
</dbReference>
<evidence type="ECO:0000256" key="3">
    <source>
        <dbReference type="ARBA" id="ARBA00022605"/>
    </source>
</evidence>
<dbReference type="Pfam" id="PF00290">
    <property type="entry name" value="Trp_syntA"/>
    <property type="match status" value="1"/>
</dbReference>
<comment type="function">
    <text evidence="8">The alpha subunit is responsible for the aldol cleavage of indoleglycerol phosphate to indole and glyceraldehyde 3-phosphate.</text>
</comment>
<dbReference type="PANTHER" id="PTHR43406">
    <property type="entry name" value="TRYPTOPHAN SYNTHASE, ALPHA CHAIN"/>
    <property type="match status" value="1"/>
</dbReference>
<evidence type="ECO:0000256" key="5">
    <source>
        <dbReference type="ARBA" id="ARBA00023141"/>
    </source>
</evidence>
<keyword evidence="3 8" id="KW-0028">Amino-acid biosynthesis</keyword>
<reference evidence="11" key="1">
    <citation type="journal article" date="2019" name="Int. J. Syst. Evol. Microbiol.">
        <title>The Global Catalogue of Microorganisms (GCM) 10K type strain sequencing project: providing services to taxonomists for standard genome sequencing and annotation.</title>
        <authorList>
            <consortium name="The Broad Institute Genomics Platform"/>
            <consortium name="The Broad Institute Genome Sequencing Center for Infectious Disease"/>
            <person name="Wu L."/>
            <person name="Ma J."/>
        </authorList>
    </citation>
    <scope>NUCLEOTIDE SEQUENCE [LARGE SCALE GENOMIC DNA]</scope>
    <source>
        <strain evidence="11">KCTC 33575</strain>
    </source>
</reference>
<organism evidence="10 11">
    <name type="scientific">Corticicoccus populi</name>
    <dbReference type="NCBI Taxonomy" id="1812821"/>
    <lineage>
        <taxon>Bacteria</taxon>
        <taxon>Bacillati</taxon>
        <taxon>Bacillota</taxon>
        <taxon>Bacilli</taxon>
        <taxon>Bacillales</taxon>
        <taxon>Staphylococcaceae</taxon>
        <taxon>Corticicoccus</taxon>
    </lineage>
</organism>
<feature type="active site" description="Proton acceptor" evidence="8">
    <location>
        <position position="62"/>
    </location>
</feature>
<sequence length="259" mass="28485">MSKEKIKQTFSRLNKNNDKAFISYIMGGDGGLDQLKNQIQLLQDSGVDVIEIGIPFSDPVADGPVIQEAALRALSDNVSLRDILNQLKEIKDEVHVPLVIMTYINPLLTLGYEAFSKEAAEAGVSGVIIPDVPYEEEDEIKDYLTDADIALIRLITLTSDEERIKTLTKDAEGFIYAVTVKGTTGGRVEYGEDTYALLEKIKSVSDVPVCAGFGVSSREMAEKLSRHTDGVIVGSKIVDLLHQKKFDDIKHLIPEKTTS</sequence>
<evidence type="ECO:0000313" key="10">
    <source>
        <dbReference type="EMBL" id="MFD2830115.1"/>
    </source>
</evidence>
<protein>
    <recommendedName>
        <fullName evidence="8">Tryptophan synthase alpha chain</fullName>
        <ecNumber evidence="8">4.2.1.20</ecNumber>
    </recommendedName>
</protein>